<dbReference type="Gene3D" id="3.40.630.30">
    <property type="match status" value="1"/>
</dbReference>
<proteinExistence type="predicted"/>
<accession>A0ABR6XT04</accession>
<dbReference type="CDD" id="cd04301">
    <property type="entry name" value="NAT_SF"/>
    <property type="match status" value="1"/>
</dbReference>
<dbReference type="PANTHER" id="PTHR43451:SF1">
    <property type="entry name" value="ACETYLTRANSFERASE"/>
    <property type="match status" value="1"/>
</dbReference>
<protein>
    <submittedName>
        <fullName evidence="2">GNAT family N-acetyltransferase</fullName>
    </submittedName>
</protein>
<dbReference type="Pfam" id="PF13673">
    <property type="entry name" value="Acetyltransf_10"/>
    <property type="match status" value="1"/>
</dbReference>
<dbReference type="PANTHER" id="PTHR43451">
    <property type="entry name" value="ACETYLTRANSFERASE (GNAT) FAMILY PROTEIN"/>
    <property type="match status" value="1"/>
</dbReference>
<dbReference type="InterPro" id="IPR016181">
    <property type="entry name" value="Acyl_CoA_acyltransferase"/>
</dbReference>
<organism evidence="2 3">
    <name type="scientific">Undibacterium amnicola</name>
    <dbReference type="NCBI Taxonomy" id="1834038"/>
    <lineage>
        <taxon>Bacteria</taxon>
        <taxon>Pseudomonadati</taxon>
        <taxon>Pseudomonadota</taxon>
        <taxon>Betaproteobacteria</taxon>
        <taxon>Burkholderiales</taxon>
        <taxon>Oxalobacteraceae</taxon>
        <taxon>Undibacterium</taxon>
    </lineage>
</organism>
<dbReference type="InterPro" id="IPR000182">
    <property type="entry name" value="GNAT_dom"/>
</dbReference>
<keyword evidence="3" id="KW-1185">Reference proteome</keyword>
<dbReference type="RefSeq" id="WP_186891649.1">
    <property type="nucleotide sequence ID" value="NZ_JACOFU010000005.1"/>
</dbReference>
<dbReference type="SUPFAM" id="SSF55729">
    <property type="entry name" value="Acyl-CoA N-acyltransferases (Nat)"/>
    <property type="match status" value="1"/>
</dbReference>
<name>A0ABR6XT04_9BURK</name>
<gene>
    <name evidence="2" type="ORF">H8K33_14000</name>
</gene>
<dbReference type="InterPro" id="IPR052564">
    <property type="entry name" value="N-acetyltrans/Recomb-assoc"/>
</dbReference>
<dbReference type="EMBL" id="JACOFU010000005">
    <property type="protein sequence ID" value="MBC3832617.1"/>
    <property type="molecule type" value="Genomic_DNA"/>
</dbReference>
<evidence type="ECO:0000313" key="2">
    <source>
        <dbReference type="EMBL" id="MBC3832617.1"/>
    </source>
</evidence>
<evidence type="ECO:0000313" key="3">
    <source>
        <dbReference type="Proteomes" id="UP000643610"/>
    </source>
</evidence>
<comment type="caution">
    <text evidence="2">The sequence shown here is derived from an EMBL/GenBank/DDBJ whole genome shotgun (WGS) entry which is preliminary data.</text>
</comment>
<evidence type="ECO:0000259" key="1">
    <source>
        <dbReference type="PROSITE" id="PS51186"/>
    </source>
</evidence>
<dbReference type="Proteomes" id="UP000643610">
    <property type="component" value="Unassembled WGS sequence"/>
</dbReference>
<feature type="domain" description="N-acetyltransferase" evidence="1">
    <location>
        <begin position="1"/>
        <end position="153"/>
    </location>
</feature>
<dbReference type="PROSITE" id="PS51186">
    <property type="entry name" value="GNAT"/>
    <property type="match status" value="1"/>
</dbReference>
<sequence>MLIRPACLEDADVLSALVHSVVSYLTIHDDGRNAEAFFASITPAAMAERLQSPQFRYWIAIDDHQDVVGAVSIRDNAHLYHLFVDPKHHQQGYGSQLWSHVKAYALANGNPGVFTVNSSLFAEKMYRKFGFVATAEKQEMHGLAYIPMTLTLAAE</sequence>
<reference evidence="2 3" key="1">
    <citation type="submission" date="2020-08" db="EMBL/GenBank/DDBJ databases">
        <title>Novel species isolated from subtropical streams in China.</title>
        <authorList>
            <person name="Lu H."/>
        </authorList>
    </citation>
    <scope>NUCLEOTIDE SEQUENCE [LARGE SCALE GENOMIC DNA]</scope>
    <source>
        <strain evidence="2 3">KCTC 52442</strain>
    </source>
</reference>